<protein>
    <recommendedName>
        <fullName evidence="1">Bacteriophage Mu GpT domain-containing protein</fullName>
    </recommendedName>
</protein>
<evidence type="ECO:0000313" key="3">
    <source>
        <dbReference type="Proteomes" id="UP000093309"/>
    </source>
</evidence>
<gene>
    <name evidence="2" type="ORF">A8709_32995</name>
</gene>
<dbReference type="Pfam" id="PF10124">
    <property type="entry name" value="Mu-like_gpT"/>
    <property type="match status" value="1"/>
</dbReference>
<accession>A0A1C0ZX10</accession>
<dbReference type="InterPro" id="IPR018774">
    <property type="entry name" value="Phage_Mu_GpT"/>
</dbReference>
<dbReference type="Proteomes" id="UP000093309">
    <property type="component" value="Unassembled WGS sequence"/>
</dbReference>
<proteinExistence type="predicted"/>
<reference evidence="3" key="1">
    <citation type="submission" date="2016-05" db="EMBL/GenBank/DDBJ databases">
        <title>Paenibacillus oryzae. sp. nov., isolated from the rice root.</title>
        <authorList>
            <person name="Zhang J."/>
            <person name="Zhang X."/>
        </authorList>
    </citation>
    <scope>NUCLEOTIDE SEQUENCE [LARGE SCALE GENOMIC DNA]</scope>
    <source>
        <strain evidence="3">KCTC13222</strain>
    </source>
</reference>
<organism evidence="2 3">
    <name type="scientific">Paenibacillus pectinilyticus</name>
    <dbReference type="NCBI Taxonomy" id="512399"/>
    <lineage>
        <taxon>Bacteria</taxon>
        <taxon>Bacillati</taxon>
        <taxon>Bacillota</taxon>
        <taxon>Bacilli</taxon>
        <taxon>Bacillales</taxon>
        <taxon>Paenibacillaceae</taxon>
        <taxon>Paenibacillus</taxon>
    </lineage>
</organism>
<feature type="domain" description="Bacteriophage Mu GpT" evidence="1">
    <location>
        <begin position="15"/>
        <end position="164"/>
    </location>
</feature>
<dbReference type="AlphaFoldDB" id="A0A1C0ZX10"/>
<comment type="caution">
    <text evidence="2">The sequence shown here is derived from an EMBL/GenBank/DDBJ whole genome shotgun (WGS) entry which is preliminary data.</text>
</comment>
<evidence type="ECO:0000313" key="2">
    <source>
        <dbReference type="EMBL" id="OCT12629.1"/>
    </source>
</evidence>
<dbReference type="STRING" id="512399.A8709_32995"/>
<sequence>MPVMTGQFNNLWTRKIDETFFEGWDEEPEEWSQFLLDQQSNQHNETYQSFAGTVRWKTKQEMQNAQQDSFELADLIVTEHTPYGVEIILSREDIDDSKYGEVLDMTSDAGRSGRNTVEQNSVSVLDLAFDGTNGKIYDGQALISANHPYRKTGLSGVQSNLTTGGITDINVKAGINLFNTLNDEAGKRIKMRPSKFISHMNNQFEFATVFQSADRSGTANNDKNTLPSMQFVGSTFMASQTAWFLQAKQHKAIHFYRVKPEFVKRKYMNPNGSQSWDGYVRESTVVRNWRGWVGSQG</sequence>
<dbReference type="EMBL" id="LYPC01000027">
    <property type="protein sequence ID" value="OCT12629.1"/>
    <property type="molecule type" value="Genomic_DNA"/>
</dbReference>
<evidence type="ECO:0000259" key="1">
    <source>
        <dbReference type="Pfam" id="PF10124"/>
    </source>
</evidence>
<name>A0A1C0ZX10_9BACL</name>
<keyword evidence="3" id="KW-1185">Reference proteome</keyword>
<dbReference type="RefSeq" id="WP_065857108.1">
    <property type="nucleotide sequence ID" value="NZ_LYPC01000027.1"/>
</dbReference>
<dbReference type="OrthoDB" id="2545955at2"/>